<comment type="caution">
    <text evidence="1">The sequence shown here is derived from an EMBL/GenBank/DDBJ whole genome shotgun (WGS) entry which is preliminary data.</text>
</comment>
<sequence>MNTLKIIYISFLYFFLVNDAAGQIVINGRSPVRYSSAGHKNSLSISYGNIFWVDGKNVPLSGSSYSLRSSYNPGFEDNTNHSMGITVGYERTVARRFTLRTAFSRSKLATGMRNRADLITTDRSRITQLALYSQYSLTRNINRRFQFQWLAGPELIYVKKDVLVHDYVDGEGDPKHYRQNIAILEGGIVSGLGASFQISDSFCLFSNAMVGVSLPGRGFTATSSGLGLKYMW</sequence>
<proteinExistence type="predicted"/>
<dbReference type="EMBL" id="JBHUHZ010000001">
    <property type="protein sequence ID" value="MFD2160893.1"/>
    <property type="molecule type" value="Genomic_DNA"/>
</dbReference>
<evidence type="ECO:0008006" key="3">
    <source>
        <dbReference type="Google" id="ProtNLM"/>
    </source>
</evidence>
<dbReference type="RefSeq" id="WP_255902287.1">
    <property type="nucleotide sequence ID" value="NZ_JAFMZO010000002.1"/>
</dbReference>
<keyword evidence="2" id="KW-1185">Reference proteome</keyword>
<protein>
    <recommendedName>
        <fullName evidence="3">Outer membrane protein beta-barrel domain-containing protein</fullName>
    </recommendedName>
</protein>
<organism evidence="1 2">
    <name type="scientific">Paradesertivirga mongoliensis</name>
    <dbReference type="NCBI Taxonomy" id="2100740"/>
    <lineage>
        <taxon>Bacteria</taxon>
        <taxon>Pseudomonadati</taxon>
        <taxon>Bacteroidota</taxon>
        <taxon>Sphingobacteriia</taxon>
        <taxon>Sphingobacteriales</taxon>
        <taxon>Sphingobacteriaceae</taxon>
        <taxon>Paradesertivirga</taxon>
    </lineage>
</organism>
<reference evidence="2" key="1">
    <citation type="journal article" date="2019" name="Int. J. Syst. Evol. Microbiol.">
        <title>The Global Catalogue of Microorganisms (GCM) 10K type strain sequencing project: providing services to taxonomists for standard genome sequencing and annotation.</title>
        <authorList>
            <consortium name="The Broad Institute Genomics Platform"/>
            <consortium name="The Broad Institute Genome Sequencing Center for Infectious Disease"/>
            <person name="Wu L."/>
            <person name="Ma J."/>
        </authorList>
    </citation>
    <scope>NUCLEOTIDE SEQUENCE [LARGE SCALE GENOMIC DNA]</scope>
    <source>
        <strain evidence="2">KCTC 42217</strain>
    </source>
</reference>
<evidence type="ECO:0000313" key="1">
    <source>
        <dbReference type="EMBL" id="MFD2160893.1"/>
    </source>
</evidence>
<name>A0ABW4ZFT1_9SPHI</name>
<accession>A0ABW4ZFT1</accession>
<gene>
    <name evidence="1" type="ORF">ACFSJU_00675</name>
</gene>
<evidence type="ECO:0000313" key="2">
    <source>
        <dbReference type="Proteomes" id="UP001597387"/>
    </source>
</evidence>
<dbReference type="Proteomes" id="UP001597387">
    <property type="component" value="Unassembled WGS sequence"/>
</dbReference>